<keyword evidence="2 7" id="KW-1003">Cell membrane</keyword>
<sequence>MAEGADLSFIHLGISVQNMTKSFSIFGVSFAYYGLIIGIGMIAGLLVAQQDAKRRGQDPEIYLDFMLYGVIFAIIGARLYYVVFQWGYYKDHLAEIFNIRKGGLAIYGGIIAAVVTLIVFTRKRKLSFLSMADSACLGLVTGQIIGRWGNFVNCEAFGGYTDSLFAMRIKRSIVNESMISQELLENLITENGIEYIQVHPTFLYESMWNLGLLLFMLWYRKRKKFTGEMLLIYLTGYGIGRAWIEGLRTDQLLIPGTELAVSQVLSMVIAVISLAVLLFHRRKGPGESEETV</sequence>
<feature type="transmembrane region" description="Helical" evidence="7">
    <location>
        <begin position="30"/>
        <end position="49"/>
    </location>
</feature>
<dbReference type="Proteomes" id="UP000647491">
    <property type="component" value="Unassembled WGS sequence"/>
</dbReference>
<comment type="pathway">
    <text evidence="7">Protein modification; lipoprotein biosynthesis (diacylglyceryl transfer).</text>
</comment>
<keyword evidence="9" id="KW-1185">Reference proteome</keyword>
<evidence type="ECO:0000256" key="6">
    <source>
        <dbReference type="ARBA" id="ARBA00023136"/>
    </source>
</evidence>
<evidence type="ECO:0000313" key="8">
    <source>
        <dbReference type="EMBL" id="MBC8599132.1"/>
    </source>
</evidence>
<dbReference type="PROSITE" id="PS01311">
    <property type="entry name" value="LGT"/>
    <property type="match status" value="1"/>
</dbReference>
<gene>
    <name evidence="7 8" type="primary">lgt</name>
    <name evidence="8" type="ORF">H8708_07810</name>
</gene>
<feature type="transmembrane region" description="Helical" evidence="7">
    <location>
        <begin position="61"/>
        <end position="84"/>
    </location>
</feature>
<proteinExistence type="inferred from homology"/>
<evidence type="ECO:0000256" key="1">
    <source>
        <dbReference type="ARBA" id="ARBA00007150"/>
    </source>
</evidence>
<dbReference type="Pfam" id="PF01790">
    <property type="entry name" value="LGT"/>
    <property type="match status" value="1"/>
</dbReference>
<comment type="similarity">
    <text evidence="1 7">Belongs to the Lgt family.</text>
</comment>
<organism evidence="8 9">
    <name type="scientific">Enterocloster hominis</name>
    <name type="common">ex Liu et al. 2021</name>
    <dbReference type="NCBI Taxonomy" id="2763663"/>
    <lineage>
        <taxon>Bacteria</taxon>
        <taxon>Bacillati</taxon>
        <taxon>Bacillota</taxon>
        <taxon>Clostridia</taxon>
        <taxon>Lachnospirales</taxon>
        <taxon>Lachnospiraceae</taxon>
        <taxon>Enterocloster</taxon>
    </lineage>
</organism>
<dbReference type="RefSeq" id="WP_262427489.1">
    <property type="nucleotide sequence ID" value="NZ_JACRTJ010000018.1"/>
</dbReference>
<dbReference type="InterPro" id="IPR001640">
    <property type="entry name" value="Lgt"/>
</dbReference>
<keyword evidence="5 7" id="KW-1133">Transmembrane helix</keyword>
<accession>A0ABR7NSP3</accession>
<comment type="function">
    <text evidence="7">Catalyzes the transfer of the diacylglyceryl group from phosphatidylglycerol to the sulfhydryl group of the N-terminal cysteine of a prolipoprotein, the first step in the formation of mature lipoproteins.</text>
</comment>
<feature type="transmembrane region" description="Helical" evidence="7">
    <location>
        <begin position="225"/>
        <end position="244"/>
    </location>
</feature>
<comment type="catalytic activity">
    <reaction evidence="7">
        <text>L-cysteinyl-[prolipoprotein] + a 1,2-diacyl-sn-glycero-3-phospho-(1'-sn-glycerol) = an S-1,2-diacyl-sn-glyceryl-L-cysteinyl-[prolipoprotein] + sn-glycerol 1-phosphate + H(+)</text>
        <dbReference type="Rhea" id="RHEA:56712"/>
        <dbReference type="Rhea" id="RHEA-COMP:14679"/>
        <dbReference type="Rhea" id="RHEA-COMP:14680"/>
        <dbReference type="ChEBI" id="CHEBI:15378"/>
        <dbReference type="ChEBI" id="CHEBI:29950"/>
        <dbReference type="ChEBI" id="CHEBI:57685"/>
        <dbReference type="ChEBI" id="CHEBI:64716"/>
        <dbReference type="ChEBI" id="CHEBI:140658"/>
        <dbReference type="EC" id="2.5.1.145"/>
    </reaction>
</comment>
<dbReference type="EMBL" id="JACRTJ010000018">
    <property type="protein sequence ID" value="MBC8599132.1"/>
    <property type="molecule type" value="Genomic_DNA"/>
</dbReference>
<feature type="binding site" evidence="7">
    <location>
        <position position="147"/>
    </location>
    <ligand>
        <name>a 1,2-diacyl-sn-glycero-3-phospho-(1'-sn-glycerol)</name>
        <dbReference type="ChEBI" id="CHEBI:64716"/>
    </ligand>
</feature>
<dbReference type="EC" id="2.5.1.145" evidence="7"/>
<keyword evidence="3 7" id="KW-0808">Transferase</keyword>
<name>A0ABR7NSP3_9FIRM</name>
<keyword evidence="4 7" id="KW-0812">Transmembrane</keyword>
<evidence type="ECO:0000256" key="5">
    <source>
        <dbReference type="ARBA" id="ARBA00022989"/>
    </source>
</evidence>
<evidence type="ECO:0000256" key="7">
    <source>
        <dbReference type="HAMAP-Rule" id="MF_01147"/>
    </source>
</evidence>
<dbReference type="GO" id="GO:0016740">
    <property type="term" value="F:transferase activity"/>
    <property type="evidence" value="ECO:0007669"/>
    <property type="project" value="UniProtKB-KW"/>
</dbReference>
<reference evidence="8 9" key="1">
    <citation type="submission" date="2020-08" db="EMBL/GenBank/DDBJ databases">
        <title>Genome public.</title>
        <authorList>
            <person name="Liu C."/>
            <person name="Sun Q."/>
        </authorList>
    </citation>
    <scope>NUCLEOTIDE SEQUENCE [LARGE SCALE GENOMIC DNA]</scope>
    <source>
        <strain evidence="8 9">BX10</strain>
    </source>
</reference>
<keyword evidence="6 7" id="KW-0472">Membrane</keyword>
<comment type="caution">
    <text evidence="8">The sequence shown here is derived from an EMBL/GenBank/DDBJ whole genome shotgun (WGS) entry which is preliminary data.</text>
</comment>
<feature type="transmembrane region" description="Helical" evidence="7">
    <location>
        <begin position="104"/>
        <end position="121"/>
    </location>
</feature>
<feature type="transmembrane region" description="Helical" evidence="7">
    <location>
        <begin position="259"/>
        <end position="279"/>
    </location>
</feature>
<comment type="subcellular location">
    <subcellularLocation>
        <location evidence="7">Cell membrane</location>
        <topology evidence="7">Multi-pass membrane protein</topology>
    </subcellularLocation>
</comment>
<dbReference type="PANTHER" id="PTHR30589:SF0">
    <property type="entry name" value="PHOSPHATIDYLGLYCEROL--PROLIPOPROTEIN DIACYLGLYCERYL TRANSFERASE"/>
    <property type="match status" value="1"/>
</dbReference>
<evidence type="ECO:0000256" key="3">
    <source>
        <dbReference type="ARBA" id="ARBA00022679"/>
    </source>
</evidence>
<evidence type="ECO:0000256" key="4">
    <source>
        <dbReference type="ARBA" id="ARBA00022692"/>
    </source>
</evidence>
<evidence type="ECO:0000256" key="2">
    <source>
        <dbReference type="ARBA" id="ARBA00022475"/>
    </source>
</evidence>
<dbReference type="PANTHER" id="PTHR30589">
    <property type="entry name" value="PROLIPOPROTEIN DIACYLGLYCERYL TRANSFERASE"/>
    <property type="match status" value="1"/>
</dbReference>
<dbReference type="NCBIfam" id="TIGR00544">
    <property type="entry name" value="lgt"/>
    <property type="match status" value="1"/>
</dbReference>
<evidence type="ECO:0000313" key="9">
    <source>
        <dbReference type="Proteomes" id="UP000647491"/>
    </source>
</evidence>
<protein>
    <recommendedName>
        <fullName evidence="7">Phosphatidylglycerol--prolipoprotein diacylglyceryl transferase</fullName>
        <ecNumber evidence="7">2.5.1.145</ecNumber>
    </recommendedName>
</protein>
<dbReference type="HAMAP" id="MF_01147">
    <property type="entry name" value="Lgt"/>
    <property type="match status" value="1"/>
</dbReference>